<feature type="transmembrane region" description="Helical" evidence="2">
    <location>
        <begin position="1035"/>
        <end position="1057"/>
    </location>
</feature>
<feature type="compositionally biased region" description="Basic and acidic residues" evidence="1">
    <location>
        <begin position="520"/>
        <end position="531"/>
    </location>
</feature>
<dbReference type="Proteomes" id="UP000814385">
    <property type="component" value="Unassembled WGS sequence"/>
</dbReference>
<feature type="transmembrane region" description="Helical" evidence="2">
    <location>
        <begin position="384"/>
        <end position="408"/>
    </location>
</feature>
<feature type="transmembrane region" description="Helical" evidence="2">
    <location>
        <begin position="559"/>
        <end position="576"/>
    </location>
</feature>
<keyword evidence="2" id="KW-0472">Membrane</keyword>
<evidence type="ECO:0000313" key="3">
    <source>
        <dbReference type="EMBL" id="MCG6656373.1"/>
    </source>
</evidence>
<dbReference type="Gene3D" id="1.20.1640.10">
    <property type="entry name" value="Multidrug efflux transporter AcrB transmembrane domain"/>
    <property type="match status" value="2"/>
</dbReference>
<dbReference type="InterPro" id="IPR027463">
    <property type="entry name" value="AcrB_DN_DC_subdom"/>
</dbReference>
<dbReference type="PANTHER" id="PTHR32063:SF18">
    <property type="entry name" value="CATION EFFLUX SYSTEM PROTEIN"/>
    <property type="match status" value="1"/>
</dbReference>
<gene>
    <name evidence="3" type="ORF">HOP52_01090</name>
</gene>
<dbReference type="Gene3D" id="3.30.70.1430">
    <property type="entry name" value="Multidrug efflux transporter AcrB pore domain"/>
    <property type="match status" value="2"/>
</dbReference>
<dbReference type="Pfam" id="PF00873">
    <property type="entry name" value="ACR_tran"/>
    <property type="match status" value="1"/>
</dbReference>
<keyword evidence="2" id="KW-1133">Transmembrane helix</keyword>
<dbReference type="RefSeq" id="WP_238975073.1">
    <property type="nucleotide sequence ID" value="NZ_JABFUC010000001.1"/>
</dbReference>
<feature type="transmembrane region" description="Helical" evidence="2">
    <location>
        <begin position="1006"/>
        <end position="1029"/>
    </location>
</feature>
<feature type="transmembrane region" description="Helical" evidence="2">
    <location>
        <begin position="12"/>
        <end position="32"/>
    </location>
</feature>
<dbReference type="EMBL" id="JABFUC010000001">
    <property type="protein sequence ID" value="MCG6656373.1"/>
    <property type="molecule type" value="Genomic_DNA"/>
</dbReference>
<feature type="transmembrane region" description="Helical" evidence="2">
    <location>
        <begin position="906"/>
        <end position="925"/>
    </location>
</feature>
<feature type="transmembrane region" description="Helical" evidence="2">
    <location>
        <begin position="333"/>
        <end position="351"/>
    </location>
</feature>
<comment type="caution">
    <text evidence="3">The sequence shown here is derived from an EMBL/GenBank/DDBJ whole genome shotgun (WGS) entry which is preliminary data.</text>
</comment>
<feature type="transmembrane region" description="Helical" evidence="2">
    <location>
        <begin position="358"/>
        <end position="378"/>
    </location>
</feature>
<dbReference type="Gene3D" id="3.30.70.1440">
    <property type="entry name" value="Multidrug efflux transporter AcrB pore domain"/>
    <property type="match status" value="1"/>
</dbReference>
<dbReference type="SUPFAM" id="SSF82866">
    <property type="entry name" value="Multidrug efflux transporter AcrB transmembrane domain"/>
    <property type="match status" value="2"/>
</dbReference>
<name>A0ABS9P3K4_9GAMM</name>
<feature type="compositionally biased region" description="Basic and acidic residues" evidence="1">
    <location>
        <begin position="1066"/>
        <end position="1080"/>
    </location>
</feature>
<dbReference type="Gene3D" id="3.30.70.1320">
    <property type="entry name" value="Multidrug efflux transporter AcrB pore domain like"/>
    <property type="match status" value="1"/>
</dbReference>
<dbReference type="SUPFAM" id="SSF82693">
    <property type="entry name" value="Multidrug efflux transporter AcrB pore domain, PN1, PN2, PC1 and PC2 subdomains"/>
    <property type="match status" value="2"/>
</dbReference>
<dbReference type="InterPro" id="IPR001036">
    <property type="entry name" value="Acrflvin-R"/>
</dbReference>
<feature type="transmembrane region" description="Helical" evidence="2">
    <location>
        <begin position="429"/>
        <end position="449"/>
    </location>
</feature>
<dbReference type="PRINTS" id="PR00702">
    <property type="entry name" value="ACRIFLAVINRP"/>
</dbReference>
<feature type="transmembrane region" description="Helical" evidence="2">
    <location>
        <begin position="958"/>
        <end position="979"/>
    </location>
</feature>
<accession>A0ABS9P3K4</accession>
<sequence>MTLTEAALRYNRVTIAGLLVVLLGAVISYLSISRAEDPAVTVRVAQVVTYLPGATPERVEQLVTDPLETAIMEMPELDFVESTSRAGVSIIRVELRPDVKDVRAGWDKLRRKIDDARRQLPEEALAPIINDEFGDVFGIMLSLTGEGYAQSELKAVADDVRDRLLMLDDVAKVNIHGFAEERIFLEYSEARLAELGVSPQGLAQLLAARNIVLPGGAIRTDDERLILEPTGNFTHIDDIRRALLPLPDGALVPLGSLMEVRHGYADPPMTRYHASGVQGLAIAVAMRDGGNILDLGEQVEGAIAQLERELPLGIEFEVLANQPDRVEERINEFLVNLLQAVALVCLVMLLFLGLRTGLIVASLVPSAILACLAFMGLFDIGLDQVSLGALIIALGMLVDNAIVMVESIQVAAREGKTVRQAALDSAKQLRFPLLTASLTTAAAFLPQFLAVSDVGEYTRSLFQVVTITLLSSWLLSLTMIPLLCVAFIRVKATPDDAKQDDDKLVDAGRGDNGSGDGDEEKEKEKEKEGESHPGLSARLAERVYAGYRRLLLALLRHRTLTLAAVGGLLALAWLGFGPLPKIFFPQAERTIVTAELRLPFSAPIERTRAVVEEIEAFLAEELAAERDEAGDWIRDGVERWGSFIGFGGDRYIINHAPEPPSPEYAFLLLQANRWQAVDEVIARLDGWLAERFPDLQASVAATSFGPPVTVPLAVRLSGDDETTLRRIAEEVRQRVAEVSGTRNVRDDWGEWTKRLRVDVDPARALRAGVTERDVALSLQTALSGMTVGTFRDGDTLVPIQLRNERGEARTPDDLEGLTVLPAGGGAGVPLAQVAEVALDWGPARILRRDRFRTISVEAELAPGVTAAGVAGELRPWLEAQQASWPDGVFFEFGGEVESSRVATDSIAEKLPIGAMAILLLLVVQFNSLRRPLIILATIPMSLIGVIFGLTITGSHFGIMTFLGVVSLAGIVINNAIVLIDRIDLEREQHSPQEAILEAGRRRLRPVLMSTLTTSGGLLPLWLGGGLLWAPMAITIIFGLLAAALITLCVVPVLYSLLMRVPFQDDRDSATQGGDAERQDGRTPSASA</sequence>
<keyword evidence="2" id="KW-0812">Transmembrane</keyword>
<evidence type="ECO:0000313" key="4">
    <source>
        <dbReference type="Proteomes" id="UP000814385"/>
    </source>
</evidence>
<feature type="region of interest" description="Disordered" evidence="1">
    <location>
        <begin position="498"/>
        <end position="533"/>
    </location>
</feature>
<feature type="transmembrane region" description="Helical" evidence="2">
    <location>
        <begin position="932"/>
        <end position="952"/>
    </location>
</feature>
<evidence type="ECO:0000256" key="2">
    <source>
        <dbReference type="SAM" id="Phobius"/>
    </source>
</evidence>
<feature type="transmembrane region" description="Helical" evidence="2">
    <location>
        <begin position="461"/>
        <end position="488"/>
    </location>
</feature>
<reference evidence="3 4" key="1">
    <citation type="submission" date="2020-05" db="EMBL/GenBank/DDBJ databases">
        <title>Comparative genomic analysis of denitrifying bacteria from Halomonas genus.</title>
        <authorList>
            <person name="Wang L."/>
            <person name="Shao Z."/>
        </authorList>
    </citation>
    <scope>NUCLEOTIDE SEQUENCE [LARGE SCALE GENOMIC DNA]</scope>
    <source>
        <strain evidence="3 4">A4</strain>
    </source>
</reference>
<feature type="region of interest" description="Disordered" evidence="1">
    <location>
        <begin position="1066"/>
        <end position="1087"/>
    </location>
</feature>
<dbReference type="PANTHER" id="PTHR32063">
    <property type="match status" value="1"/>
</dbReference>
<feature type="compositionally biased region" description="Basic and acidic residues" evidence="1">
    <location>
        <begin position="498"/>
        <end position="509"/>
    </location>
</feature>
<evidence type="ECO:0000256" key="1">
    <source>
        <dbReference type="SAM" id="MobiDB-lite"/>
    </source>
</evidence>
<dbReference type="Gene3D" id="3.30.2090.10">
    <property type="entry name" value="Multidrug efflux transporter AcrB TolC docking domain, DN and DC subdomains"/>
    <property type="match status" value="2"/>
</dbReference>
<proteinExistence type="predicted"/>
<dbReference type="SUPFAM" id="SSF82714">
    <property type="entry name" value="Multidrug efflux transporter AcrB TolC docking domain, DN and DC subdomains"/>
    <property type="match status" value="2"/>
</dbReference>
<organism evidence="3 4">
    <name type="scientific">Billgrantia campisalis</name>
    <dbReference type="NCBI Taxonomy" id="74661"/>
    <lineage>
        <taxon>Bacteria</taxon>
        <taxon>Pseudomonadati</taxon>
        <taxon>Pseudomonadota</taxon>
        <taxon>Gammaproteobacteria</taxon>
        <taxon>Oceanospirillales</taxon>
        <taxon>Halomonadaceae</taxon>
        <taxon>Billgrantia</taxon>
    </lineage>
</organism>
<protein>
    <submittedName>
        <fullName evidence="3">Efflux RND transporter permease subunit</fullName>
    </submittedName>
</protein>
<keyword evidence="4" id="KW-1185">Reference proteome</keyword>